<dbReference type="EMBL" id="JAAIUW010000003">
    <property type="protein sequence ID" value="KAF7838568.1"/>
    <property type="molecule type" value="Genomic_DNA"/>
</dbReference>
<gene>
    <name evidence="1" type="ORF">G2W53_007050</name>
</gene>
<sequence>MHRNEKMHQGVGEIINRKMMMSRRFWKHWKIAEASSSSNNNGEAEIIMRGGLNINERRTTRRRRSMRVKNMSSGGFVSWNADYHVPRLHPPKNN</sequence>
<reference evidence="1" key="1">
    <citation type="submission" date="2020-09" db="EMBL/GenBank/DDBJ databases">
        <title>Genome-Enabled Discovery of Anthraquinone Biosynthesis in Senna tora.</title>
        <authorList>
            <person name="Kang S.-H."/>
            <person name="Pandey R.P."/>
            <person name="Lee C.-M."/>
            <person name="Sim J.-S."/>
            <person name="Jeong J.-T."/>
            <person name="Choi B.-S."/>
            <person name="Jung M."/>
            <person name="Ginzburg D."/>
            <person name="Zhao K."/>
            <person name="Won S.Y."/>
            <person name="Oh T.-J."/>
            <person name="Yu Y."/>
            <person name="Kim N.-H."/>
            <person name="Lee O.R."/>
            <person name="Lee T.-H."/>
            <person name="Bashyal P."/>
            <person name="Kim T.-S."/>
            <person name="Lee W.-H."/>
            <person name="Kawkins C."/>
            <person name="Kim C.-K."/>
            <person name="Kim J.S."/>
            <person name="Ahn B.O."/>
            <person name="Rhee S.Y."/>
            <person name="Sohng J.K."/>
        </authorList>
    </citation>
    <scope>NUCLEOTIDE SEQUENCE</scope>
    <source>
        <tissue evidence="1">Leaf</tissue>
    </source>
</reference>
<dbReference type="AlphaFoldDB" id="A0A834X4N9"/>
<comment type="caution">
    <text evidence="1">The sequence shown here is derived from an EMBL/GenBank/DDBJ whole genome shotgun (WGS) entry which is preliminary data.</text>
</comment>
<evidence type="ECO:0000313" key="1">
    <source>
        <dbReference type="EMBL" id="KAF7838568.1"/>
    </source>
</evidence>
<dbReference type="Proteomes" id="UP000634136">
    <property type="component" value="Unassembled WGS sequence"/>
</dbReference>
<organism evidence="1 2">
    <name type="scientific">Senna tora</name>
    <dbReference type="NCBI Taxonomy" id="362788"/>
    <lineage>
        <taxon>Eukaryota</taxon>
        <taxon>Viridiplantae</taxon>
        <taxon>Streptophyta</taxon>
        <taxon>Embryophyta</taxon>
        <taxon>Tracheophyta</taxon>
        <taxon>Spermatophyta</taxon>
        <taxon>Magnoliopsida</taxon>
        <taxon>eudicotyledons</taxon>
        <taxon>Gunneridae</taxon>
        <taxon>Pentapetalae</taxon>
        <taxon>rosids</taxon>
        <taxon>fabids</taxon>
        <taxon>Fabales</taxon>
        <taxon>Fabaceae</taxon>
        <taxon>Caesalpinioideae</taxon>
        <taxon>Cassia clade</taxon>
        <taxon>Senna</taxon>
    </lineage>
</organism>
<dbReference type="OrthoDB" id="1412948at2759"/>
<evidence type="ECO:0000313" key="2">
    <source>
        <dbReference type="Proteomes" id="UP000634136"/>
    </source>
</evidence>
<name>A0A834X4N9_9FABA</name>
<protein>
    <submittedName>
        <fullName evidence="1">Root meristem growth factor 2-like</fullName>
    </submittedName>
</protein>
<accession>A0A834X4N9</accession>
<proteinExistence type="predicted"/>
<keyword evidence="2" id="KW-1185">Reference proteome</keyword>